<name>A0AAD8BXF8_BIOPF</name>
<evidence type="ECO:0000259" key="6">
    <source>
        <dbReference type="Pfam" id="PF00394"/>
    </source>
</evidence>
<dbReference type="InterPro" id="IPR002355">
    <property type="entry name" value="Cu_oxidase_Cu_BS"/>
</dbReference>
<dbReference type="AlphaFoldDB" id="A0AAD8BXF8"/>
<reference evidence="9" key="1">
    <citation type="journal article" date="2023" name="PLoS Negl. Trop. Dis.">
        <title>A genome sequence for Biomphalaria pfeifferi, the major vector snail for the human-infecting parasite Schistosoma mansoni.</title>
        <authorList>
            <person name="Bu L."/>
            <person name="Lu L."/>
            <person name="Laidemitt M.R."/>
            <person name="Zhang S.M."/>
            <person name="Mutuku M."/>
            <person name="Mkoji G."/>
            <person name="Steinauer M."/>
            <person name="Loker E.S."/>
        </authorList>
    </citation>
    <scope>NUCLEOTIDE SEQUENCE</scope>
    <source>
        <strain evidence="9">KasaAsao</strain>
    </source>
</reference>
<dbReference type="Pfam" id="PF07731">
    <property type="entry name" value="Cu-oxidase_2"/>
    <property type="match status" value="1"/>
</dbReference>
<proteinExistence type="inferred from homology"/>
<evidence type="ECO:0000256" key="2">
    <source>
        <dbReference type="ARBA" id="ARBA00022723"/>
    </source>
</evidence>
<evidence type="ECO:0000259" key="7">
    <source>
        <dbReference type="Pfam" id="PF07731"/>
    </source>
</evidence>
<feature type="domain" description="Plastocyanin-like" evidence="8">
    <location>
        <begin position="89"/>
        <end position="192"/>
    </location>
</feature>
<dbReference type="FunFam" id="2.60.40.420:FF:000045">
    <property type="entry name" value="Laccase 2"/>
    <property type="match status" value="2"/>
</dbReference>
<keyword evidence="5" id="KW-0732">Signal</keyword>
<dbReference type="InterPro" id="IPR011707">
    <property type="entry name" value="Cu-oxidase-like_N"/>
</dbReference>
<dbReference type="CDD" id="cd13884">
    <property type="entry name" value="CuRO_2_tcLCC_insect_like"/>
    <property type="match status" value="2"/>
</dbReference>
<evidence type="ECO:0000259" key="8">
    <source>
        <dbReference type="Pfam" id="PF07732"/>
    </source>
</evidence>
<dbReference type="CDD" id="cd13905">
    <property type="entry name" value="CuRO_3_tcLLC2_insect_like"/>
    <property type="match status" value="1"/>
</dbReference>
<keyword evidence="4" id="KW-0186">Copper</keyword>
<feature type="chain" id="PRO_5042022168" evidence="5">
    <location>
        <begin position="26"/>
        <end position="1075"/>
    </location>
</feature>
<dbReference type="EMBL" id="JASAOG010000025">
    <property type="protein sequence ID" value="KAK0062425.1"/>
    <property type="molecule type" value="Genomic_DNA"/>
</dbReference>
<comment type="caution">
    <text evidence="9">The sequence shown here is derived from an EMBL/GenBank/DDBJ whole genome shotgun (WGS) entry which is preliminary data.</text>
</comment>
<dbReference type="GO" id="GO:0005507">
    <property type="term" value="F:copper ion binding"/>
    <property type="evidence" value="ECO:0007669"/>
    <property type="project" value="InterPro"/>
</dbReference>
<feature type="domain" description="Plastocyanin-like" evidence="6">
    <location>
        <begin position="892"/>
        <end position="1058"/>
    </location>
</feature>
<comment type="similarity">
    <text evidence="1">Belongs to the multicopper oxidase family.</text>
</comment>
<dbReference type="PANTHER" id="PTHR11709">
    <property type="entry name" value="MULTI-COPPER OXIDASE"/>
    <property type="match status" value="1"/>
</dbReference>
<keyword evidence="10" id="KW-1185">Reference proteome</keyword>
<protein>
    <submittedName>
        <fullName evidence="9">Laccase</fullName>
    </submittedName>
</protein>
<dbReference type="GO" id="GO:0006826">
    <property type="term" value="P:iron ion transport"/>
    <property type="evidence" value="ECO:0007669"/>
    <property type="project" value="TreeGrafter"/>
</dbReference>
<dbReference type="GO" id="GO:0016491">
    <property type="term" value="F:oxidoreductase activity"/>
    <property type="evidence" value="ECO:0007669"/>
    <property type="project" value="UniProtKB-KW"/>
</dbReference>
<gene>
    <name evidence="9" type="ORF">Bpfe_008096</name>
</gene>
<dbReference type="Proteomes" id="UP001233172">
    <property type="component" value="Unassembled WGS sequence"/>
</dbReference>
<evidence type="ECO:0000313" key="9">
    <source>
        <dbReference type="EMBL" id="KAK0062425.1"/>
    </source>
</evidence>
<dbReference type="InterPro" id="IPR001117">
    <property type="entry name" value="Cu-oxidase_2nd"/>
</dbReference>
<feature type="signal peptide" evidence="5">
    <location>
        <begin position="1"/>
        <end position="25"/>
    </location>
</feature>
<feature type="domain" description="Plastocyanin-like" evidence="6">
    <location>
        <begin position="199"/>
        <end position="366"/>
    </location>
</feature>
<feature type="non-terminal residue" evidence="9">
    <location>
        <position position="1"/>
    </location>
</feature>
<evidence type="ECO:0000256" key="4">
    <source>
        <dbReference type="ARBA" id="ARBA00023008"/>
    </source>
</evidence>
<dbReference type="CDD" id="cd13858">
    <property type="entry name" value="CuRO_1_tcLCC2_insect_like"/>
    <property type="match status" value="2"/>
</dbReference>
<feature type="domain" description="Plastocyanin-like" evidence="7">
    <location>
        <begin position="465"/>
        <end position="625"/>
    </location>
</feature>
<dbReference type="Pfam" id="PF07732">
    <property type="entry name" value="Cu-oxidase_3"/>
    <property type="match status" value="2"/>
</dbReference>
<evidence type="ECO:0000256" key="5">
    <source>
        <dbReference type="SAM" id="SignalP"/>
    </source>
</evidence>
<evidence type="ECO:0000313" key="10">
    <source>
        <dbReference type="Proteomes" id="UP001233172"/>
    </source>
</evidence>
<evidence type="ECO:0000256" key="3">
    <source>
        <dbReference type="ARBA" id="ARBA00023002"/>
    </source>
</evidence>
<organism evidence="9 10">
    <name type="scientific">Biomphalaria pfeifferi</name>
    <name type="common">Bloodfluke planorb</name>
    <name type="synonym">Freshwater snail</name>
    <dbReference type="NCBI Taxonomy" id="112525"/>
    <lineage>
        <taxon>Eukaryota</taxon>
        <taxon>Metazoa</taxon>
        <taxon>Spiralia</taxon>
        <taxon>Lophotrochozoa</taxon>
        <taxon>Mollusca</taxon>
        <taxon>Gastropoda</taxon>
        <taxon>Heterobranchia</taxon>
        <taxon>Euthyneura</taxon>
        <taxon>Panpulmonata</taxon>
        <taxon>Hygrophila</taxon>
        <taxon>Lymnaeoidea</taxon>
        <taxon>Planorbidae</taxon>
        <taxon>Biomphalaria</taxon>
    </lineage>
</organism>
<dbReference type="PROSITE" id="PS00080">
    <property type="entry name" value="MULTICOPPER_OXIDASE2"/>
    <property type="match status" value="1"/>
</dbReference>
<keyword evidence="2" id="KW-0479">Metal-binding</keyword>
<dbReference type="SUPFAM" id="SSF49503">
    <property type="entry name" value="Cupredoxins"/>
    <property type="match status" value="5"/>
</dbReference>
<dbReference type="PANTHER" id="PTHR11709:SF394">
    <property type="entry name" value="FI03373P-RELATED"/>
    <property type="match status" value="1"/>
</dbReference>
<feature type="domain" description="Plastocyanin-like" evidence="8">
    <location>
        <begin position="777"/>
        <end position="879"/>
    </location>
</feature>
<keyword evidence="3" id="KW-0560">Oxidoreductase</keyword>
<sequence>MWFSACRTGLVTVVMLSLWPKCIESNCTMTQDVCEFWLEVESFLTMMDNKVAVYATGGKLYHYNVTNTTTSAKPLEASTVISADGWESQRLVIVVNKTIPGPSIEVYEGQTVIVYVTNKLLTSGISIHWHGLHQKGTAWSDGVGFITQCPILPGQTFTYRFVADPKGTFWYHAHTGTQLSMGLLGPFIVRERRPLQIEEFIMMLQDWNHDMDSDLLHYKMVYGNYDNRTKVQPTGSLEGAHFSLFKFQSGLINGKGRYFKPDGSFIEAPLTVFTVEQFKSYRFRVIGAGNLYPFRVSIDQHLFRIVATDGNEVEPLEVESFIINPGERFDFVIKANQSVNNYWIRAETLEVNVSNHIALAIFRYVNASATDPHSFRRNCTRNDKCLVANCPFTFYPESDNVICINFHQFNSTGNETVPGVETDTQNIEEIFLNFAFPGFTETPGSANGRHFVLPHVSALTQWNQVKTFCKPDECGEDKICKCTYSIDLEYNKVYQVVFVNMGQGKGWAHPMHLHGHSFHVLKIGYPEYDNITGKIIEDNVDVDCRGNSHKDQSFCNAAAWTNSSWGGNNIPGLQLSNPPLKDTVVVPTGGYVVVRFKADNPGLWLVHCHIELHNSDGMALLFNEARDLHPRPPAGLPKCGDFIYGAVPQTEDETILNGNSKDDEDDYTAAIVGGVLGAQFKKYWSGRSAKEMLWSRLVAALMLSVFTDNVMSACPKDKNVCEYWLEVESFMTMMDYKTAVYAFGGKLYHFNVTNTTLDTHINISGTNVITADGWENQRLVIAVNKTIPGPTIEVYEGQTVVVHVKNKLMASGISIHWHGLHQKGTVWSDGVSFITQCPILPGQTFTYRFVADPKGTFWYHAHTGTQLSMGLLGPFIVRENLSMQMGEEMGEHIMMLQDWNHDMDAELLHHKMLYGNFENRTRVEFTGSLEGGNFSMFKFHSGLINGKGRYFKPDGTYIAAPLSVFTVEQSKSYRFRVIGAGNLYPFRVSIDGHPLKIVATDGNEVDPLLVESFIINPGERYDFVVVANQSIDNYWIRGETLEVNVKNHTALAIFRYVNAADTDPLTKRRQCLQSQ</sequence>
<dbReference type="GO" id="GO:0005886">
    <property type="term" value="C:plasma membrane"/>
    <property type="evidence" value="ECO:0007669"/>
    <property type="project" value="TreeGrafter"/>
</dbReference>
<dbReference type="InterPro" id="IPR045087">
    <property type="entry name" value="Cu-oxidase_fam"/>
</dbReference>
<dbReference type="InterPro" id="IPR011706">
    <property type="entry name" value="Cu-oxidase_C"/>
</dbReference>
<dbReference type="InterPro" id="IPR008972">
    <property type="entry name" value="Cupredoxin"/>
</dbReference>
<dbReference type="PROSITE" id="PS00079">
    <property type="entry name" value="MULTICOPPER_OXIDASE1"/>
    <property type="match status" value="1"/>
</dbReference>
<dbReference type="InterPro" id="IPR033138">
    <property type="entry name" value="Cu_oxidase_CS"/>
</dbReference>
<reference evidence="9" key="2">
    <citation type="submission" date="2023-04" db="EMBL/GenBank/DDBJ databases">
        <authorList>
            <person name="Bu L."/>
            <person name="Lu L."/>
            <person name="Laidemitt M.R."/>
            <person name="Zhang S.M."/>
            <person name="Mutuku M."/>
            <person name="Mkoji G."/>
            <person name="Steinauer M."/>
            <person name="Loker E.S."/>
        </authorList>
    </citation>
    <scope>NUCLEOTIDE SEQUENCE</scope>
    <source>
        <strain evidence="9">KasaAsao</strain>
        <tissue evidence="9">Whole Snail</tissue>
    </source>
</reference>
<dbReference type="Gene3D" id="2.60.40.420">
    <property type="entry name" value="Cupredoxins - blue copper proteins"/>
    <property type="match status" value="5"/>
</dbReference>
<evidence type="ECO:0000256" key="1">
    <source>
        <dbReference type="ARBA" id="ARBA00010609"/>
    </source>
</evidence>
<accession>A0AAD8BXF8</accession>
<dbReference type="Pfam" id="PF00394">
    <property type="entry name" value="Cu-oxidase"/>
    <property type="match status" value="2"/>
</dbReference>